<feature type="domain" description="FAD-binding" evidence="5">
    <location>
        <begin position="5"/>
        <end position="304"/>
    </location>
</feature>
<dbReference type="Gene3D" id="3.50.50.60">
    <property type="entry name" value="FAD/NAD(P)-binding domain"/>
    <property type="match status" value="1"/>
</dbReference>
<dbReference type="InterPro" id="IPR002938">
    <property type="entry name" value="FAD-bd"/>
</dbReference>
<dbReference type="SUPFAM" id="SSF51905">
    <property type="entry name" value="FAD/NAD(P)-binding domain"/>
    <property type="match status" value="1"/>
</dbReference>
<evidence type="ECO:0000256" key="4">
    <source>
        <dbReference type="ARBA" id="ARBA00023002"/>
    </source>
</evidence>
<protein>
    <submittedName>
        <fullName evidence="6">Salicylate hydroxylase</fullName>
    </submittedName>
</protein>
<dbReference type="InterPro" id="IPR036188">
    <property type="entry name" value="FAD/NAD-bd_sf"/>
</dbReference>
<dbReference type="Pfam" id="PF01494">
    <property type="entry name" value="FAD_binding_3"/>
    <property type="match status" value="1"/>
</dbReference>
<organism evidence="6 7">
    <name type="scientific">Mycolicibacterium sediminis</name>
    <dbReference type="NCBI Taxonomy" id="1286180"/>
    <lineage>
        <taxon>Bacteria</taxon>
        <taxon>Bacillati</taxon>
        <taxon>Actinomycetota</taxon>
        <taxon>Actinomycetes</taxon>
        <taxon>Mycobacteriales</taxon>
        <taxon>Mycobacteriaceae</taxon>
        <taxon>Mycolicibacterium</taxon>
    </lineage>
</organism>
<dbReference type="PRINTS" id="PR00420">
    <property type="entry name" value="RNGMNOXGNASE"/>
</dbReference>
<keyword evidence="4" id="KW-0560">Oxidoreductase</keyword>
<evidence type="ECO:0000256" key="1">
    <source>
        <dbReference type="ARBA" id="ARBA00001974"/>
    </source>
</evidence>
<evidence type="ECO:0000259" key="5">
    <source>
        <dbReference type="Pfam" id="PF01494"/>
    </source>
</evidence>
<gene>
    <name evidence="6" type="ORF">MSEDJ_48940</name>
</gene>
<dbReference type="EMBL" id="AP022588">
    <property type="protein sequence ID" value="BBY30798.1"/>
    <property type="molecule type" value="Genomic_DNA"/>
</dbReference>
<dbReference type="PANTHER" id="PTHR46496:SF1">
    <property type="entry name" value="ZEAXANTHIN EPOXIDASE, CHLOROPLASTIC"/>
    <property type="match status" value="1"/>
</dbReference>
<dbReference type="GO" id="GO:0016491">
    <property type="term" value="F:oxidoreductase activity"/>
    <property type="evidence" value="ECO:0007669"/>
    <property type="project" value="UniProtKB-KW"/>
</dbReference>
<dbReference type="RefSeq" id="WP_163800380.1">
    <property type="nucleotide sequence ID" value="NZ_AP022588.1"/>
</dbReference>
<keyword evidence="7" id="KW-1185">Reference proteome</keyword>
<dbReference type="Proteomes" id="UP000467193">
    <property type="component" value="Chromosome"/>
</dbReference>
<dbReference type="KEGG" id="msei:MSEDJ_48940"/>
<dbReference type="AlphaFoldDB" id="A0A7I7QWS5"/>
<keyword evidence="3" id="KW-0274">FAD</keyword>
<dbReference type="PANTHER" id="PTHR46496">
    <property type="match status" value="1"/>
</dbReference>
<comment type="cofactor">
    <cofactor evidence="1">
        <name>FAD</name>
        <dbReference type="ChEBI" id="CHEBI:57692"/>
    </cofactor>
</comment>
<proteinExistence type="predicted"/>
<evidence type="ECO:0000313" key="7">
    <source>
        <dbReference type="Proteomes" id="UP000467193"/>
    </source>
</evidence>
<keyword evidence="2" id="KW-0285">Flavoprotein</keyword>
<reference evidence="6 7" key="1">
    <citation type="journal article" date="2019" name="Emerg. Microbes Infect.">
        <title>Comprehensive subspecies identification of 175 nontuberculous mycobacteria species based on 7547 genomic profiles.</title>
        <authorList>
            <person name="Matsumoto Y."/>
            <person name="Kinjo T."/>
            <person name="Motooka D."/>
            <person name="Nabeya D."/>
            <person name="Jung N."/>
            <person name="Uechi K."/>
            <person name="Horii T."/>
            <person name="Iida T."/>
            <person name="Fujita J."/>
            <person name="Nakamura S."/>
        </authorList>
    </citation>
    <scope>NUCLEOTIDE SEQUENCE [LARGE SCALE GENOMIC DNA]</scope>
    <source>
        <strain evidence="6 7">JCM 17899</strain>
    </source>
</reference>
<evidence type="ECO:0000313" key="6">
    <source>
        <dbReference type="EMBL" id="BBY30798.1"/>
    </source>
</evidence>
<evidence type="ECO:0000256" key="3">
    <source>
        <dbReference type="ARBA" id="ARBA00022827"/>
    </source>
</evidence>
<accession>A0A7I7QWS5</accession>
<sequence length="382" mass="40136">MTQRILVVGAGIAGLASAVALQRQGLDVTVVEERSDTASGSGISIWPNALAALDEIGLGDAVRDSGGRVSAGAMRWRDGSWLRRPSPERIVTALGEPLVVVRRSDLMARISDALVDGTVEHGVSATSFATVGRGVRVMLSDGSTRDAAAVIGADGVGSVVARHLNGTLRRRYAGYTAWRGVTAYPMDPDLAGETMGPGTQFGHVPLGDTHTYWFGTERAPEGGSAPGGELAHLRRKYAEWAEPIPALLAATDPDAVLRNDLYDRDEAKVWSRGPIVIVGDAAHPMRPHLGQGGCQGLEDAAVLGHCVGLDDDLPTAFARFAAARRPRALALARESRMIGRVINTRPAVVGAALMRASAVLPEAALTRHLASIASRTAFTLPS</sequence>
<evidence type="ECO:0000256" key="2">
    <source>
        <dbReference type="ARBA" id="ARBA00022630"/>
    </source>
</evidence>
<dbReference type="GO" id="GO:0071949">
    <property type="term" value="F:FAD binding"/>
    <property type="evidence" value="ECO:0007669"/>
    <property type="project" value="InterPro"/>
</dbReference>
<name>A0A7I7QWS5_9MYCO</name>